<comment type="caution">
    <text evidence="2">The sequence shown here is derived from an EMBL/GenBank/DDBJ whole genome shotgun (WGS) entry which is preliminary data.</text>
</comment>
<gene>
    <name evidence="2" type="ORF">QJS10_CPB22g01460</name>
</gene>
<feature type="compositionally biased region" description="Basic and acidic residues" evidence="1">
    <location>
        <begin position="50"/>
        <end position="68"/>
    </location>
</feature>
<reference evidence="2" key="1">
    <citation type="journal article" date="2023" name="Nat. Commun.">
        <title>Diploid and tetraploid genomes of Acorus and the evolution of monocots.</title>
        <authorList>
            <person name="Ma L."/>
            <person name="Liu K.W."/>
            <person name="Li Z."/>
            <person name="Hsiao Y.Y."/>
            <person name="Qi Y."/>
            <person name="Fu T."/>
            <person name="Tang G.D."/>
            <person name="Zhang D."/>
            <person name="Sun W.H."/>
            <person name="Liu D.K."/>
            <person name="Li Y."/>
            <person name="Chen G.Z."/>
            <person name="Liu X.D."/>
            <person name="Liao X.Y."/>
            <person name="Jiang Y.T."/>
            <person name="Yu X."/>
            <person name="Hao Y."/>
            <person name="Huang J."/>
            <person name="Zhao X.W."/>
            <person name="Ke S."/>
            <person name="Chen Y.Y."/>
            <person name="Wu W.L."/>
            <person name="Hsu J.L."/>
            <person name="Lin Y.F."/>
            <person name="Huang M.D."/>
            <person name="Li C.Y."/>
            <person name="Huang L."/>
            <person name="Wang Z.W."/>
            <person name="Zhao X."/>
            <person name="Zhong W.Y."/>
            <person name="Peng D.H."/>
            <person name="Ahmad S."/>
            <person name="Lan S."/>
            <person name="Zhang J.S."/>
            <person name="Tsai W.C."/>
            <person name="Van de Peer Y."/>
            <person name="Liu Z.J."/>
        </authorList>
    </citation>
    <scope>NUCLEOTIDE SEQUENCE</scope>
    <source>
        <strain evidence="2">CP</strain>
    </source>
</reference>
<dbReference type="AlphaFoldDB" id="A0AAV9C0D9"/>
<reference evidence="2" key="2">
    <citation type="submission" date="2023-06" db="EMBL/GenBank/DDBJ databases">
        <authorList>
            <person name="Ma L."/>
            <person name="Liu K.-W."/>
            <person name="Li Z."/>
            <person name="Hsiao Y.-Y."/>
            <person name="Qi Y."/>
            <person name="Fu T."/>
            <person name="Tang G."/>
            <person name="Zhang D."/>
            <person name="Sun W.-H."/>
            <person name="Liu D.-K."/>
            <person name="Li Y."/>
            <person name="Chen G.-Z."/>
            <person name="Liu X.-D."/>
            <person name="Liao X.-Y."/>
            <person name="Jiang Y.-T."/>
            <person name="Yu X."/>
            <person name="Hao Y."/>
            <person name="Huang J."/>
            <person name="Zhao X.-W."/>
            <person name="Ke S."/>
            <person name="Chen Y.-Y."/>
            <person name="Wu W.-L."/>
            <person name="Hsu J.-L."/>
            <person name="Lin Y.-F."/>
            <person name="Huang M.-D."/>
            <person name="Li C.-Y."/>
            <person name="Huang L."/>
            <person name="Wang Z.-W."/>
            <person name="Zhao X."/>
            <person name="Zhong W.-Y."/>
            <person name="Peng D.-H."/>
            <person name="Ahmad S."/>
            <person name="Lan S."/>
            <person name="Zhang J.-S."/>
            <person name="Tsai W.-C."/>
            <person name="Van De Peer Y."/>
            <person name="Liu Z.-J."/>
        </authorList>
    </citation>
    <scope>NUCLEOTIDE SEQUENCE</scope>
    <source>
        <strain evidence="2">CP</strain>
        <tissue evidence="2">Leaves</tissue>
    </source>
</reference>
<evidence type="ECO:0000313" key="2">
    <source>
        <dbReference type="EMBL" id="KAK1282192.1"/>
    </source>
</evidence>
<dbReference type="EMBL" id="JAUJYO010000022">
    <property type="protein sequence ID" value="KAK1282192.1"/>
    <property type="molecule type" value="Genomic_DNA"/>
</dbReference>
<feature type="compositionally biased region" description="Basic residues" evidence="1">
    <location>
        <begin position="1"/>
        <end position="10"/>
    </location>
</feature>
<evidence type="ECO:0000256" key="1">
    <source>
        <dbReference type="SAM" id="MobiDB-lite"/>
    </source>
</evidence>
<dbReference type="PANTHER" id="PTHR34055">
    <property type="entry name" value="OS09G0491596 PROTEIN"/>
    <property type="match status" value="1"/>
</dbReference>
<organism evidence="2 3">
    <name type="scientific">Acorus calamus</name>
    <name type="common">Sweet flag</name>
    <dbReference type="NCBI Taxonomy" id="4465"/>
    <lineage>
        <taxon>Eukaryota</taxon>
        <taxon>Viridiplantae</taxon>
        <taxon>Streptophyta</taxon>
        <taxon>Embryophyta</taxon>
        <taxon>Tracheophyta</taxon>
        <taxon>Spermatophyta</taxon>
        <taxon>Magnoliopsida</taxon>
        <taxon>Liliopsida</taxon>
        <taxon>Acoraceae</taxon>
        <taxon>Acorus</taxon>
    </lineage>
</organism>
<accession>A0AAV9C0D9</accession>
<protein>
    <submittedName>
        <fullName evidence="2">Uncharacterized protein</fullName>
    </submittedName>
</protein>
<dbReference type="PANTHER" id="PTHR34055:SF1">
    <property type="entry name" value="EXPRESSED PROTEIN"/>
    <property type="match status" value="1"/>
</dbReference>
<evidence type="ECO:0000313" key="3">
    <source>
        <dbReference type="Proteomes" id="UP001180020"/>
    </source>
</evidence>
<proteinExistence type="predicted"/>
<dbReference type="Proteomes" id="UP001180020">
    <property type="component" value="Unassembled WGS sequence"/>
</dbReference>
<feature type="region of interest" description="Disordered" evidence="1">
    <location>
        <begin position="1"/>
        <end position="124"/>
    </location>
</feature>
<keyword evidence="3" id="KW-1185">Reference proteome</keyword>
<sequence>MGRGRGKGKRLTAVPSHGNPGNGGEEPLPAYKRRGRPTKPLKDDIDDEAVEKIEQEDVEDVKQMVVKETKKRRKSPQAKENVDSTAEGNGVGMEDSTKPNGFRQNGSRRKSKPHRAAEAGVDCN</sequence>
<name>A0AAV9C0D9_ACOCL</name>